<evidence type="ECO:0000313" key="3">
    <source>
        <dbReference type="Proteomes" id="UP000199069"/>
    </source>
</evidence>
<reference evidence="2 3" key="1">
    <citation type="submission" date="2015-07" db="EMBL/GenBank/DDBJ databases">
        <authorList>
            <person name="Cajimat M.N.B."/>
            <person name="Milazzo M.L."/>
            <person name="Fulhorst C.F."/>
        </authorList>
    </citation>
    <scope>NUCLEOTIDE SEQUENCE [LARGE SCALE GENOMIC DNA]</scope>
    <source>
        <strain evidence="2">Single colony</strain>
    </source>
</reference>
<keyword evidence="1" id="KW-0472">Membrane</keyword>
<dbReference type="InterPro" id="IPR029033">
    <property type="entry name" value="His_PPase_superfam"/>
</dbReference>
<evidence type="ECO:0000256" key="1">
    <source>
        <dbReference type="SAM" id="Phobius"/>
    </source>
</evidence>
<dbReference type="Proteomes" id="UP000199069">
    <property type="component" value="Unassembled WGS sequence"/>
</dbReference>
<dbReference type="Gene3D" id="3.40.50.1240">
    <property type="entry name" value="Phosphoglycerate mutase-like"/>
    <property type="match status" value="1"/>
</dbReference>
<proteinExistence type="predicted"/>
<keyword evidence="1" id="KW-0812">Transmembrane</keyword>
<keyword evidence="1" id="KW-1133">Transmembrane helix</keyword>
<dbReference type="AlphaFoldDB" id="A0A0K3C7X7"/>
<dbReference type="OMA" id="WHEYNVF"/>
<organism evidence="2 3">
    <name type="scientific">Rhodotorula toruloides</name>
    <name type="common">Yeast</name>
    <name type="synonym">Rhodosporidium toruloides</name>
    <dbReference type="NCBI Taxonomy" id="5286"/>
    <lineage>
        <taxon>Eukaryota</taxon>
        <taxon>Fungi</taxon>
        <taxon>Dikarya</taxon>
        <taxon>Basidiomycota</taxon>
        <taxon>Pucciniomycotina</taxon>
        <taxon>Microbotryomycetes</taxon>
        <taxon>Sporidiobolales</taxon>
        <taxon>Sporidiobolaceae</taxon>
        <taxon>Rhodotorula</taxon>
    </lineage>
</organism>
<keyword evidence="3" id="KW-1185">Reference proteome</keyword>
<protein>
    <submittedName>
        <fullName evidence="2">BY PROTMAP: gi|472584053|gb|EMS21669.1| histidine acid phosphatase [Rhodosporidium toruloides NP11] gi|647400304|emb|CDR45659.1| RHTO0S11e03070g1_1 [Rhodosporidium toruloides]</fullName>
    </submittedName>
</protein>
<dbReference type="STRING" id="5286.A0A0K3C7X7"/>
<dbReference type="SUPFAM" id="SSF53254">
    <property type="entry name" value="Phosphoglycerate mutase-like"/>
    <property type="match status" value="1"/>
</dbReference>
<sequence length="475" mass="51231">MPNTNAPIGVVILARHGDRSGFYQNPTSYSASDTVVTPLGEQQLFELGSLVRGIYAGSDPTRAISGLSNTTFDGYKINSTADAGGEGSVIYDSALAFWQGFYPPRTDISNITLANGTVVTSPLGGYQYVQVNTVMPDDDIDFEPWTNCAVWPNRTTELYASPEWTARADQDKDLLDLIKSSGLVGNRTVTMANAYNVWDYMNVNSIHNATYAAELNATGQDILARAHDLANFHEYRLFTDSTPGGLGNIPGRAILSRMIASMQQFTATGNQVVISHMHASYKPFLSIFNMTQVAAATNPSLPNPYGMVDYASAAVFEVRPGGSGSSGHDVRFGFRNGSSTDSDFTYVPLFGSNDVDVDLNTFASNLDPYIIPNNTAWCTLCSNNGSVPACSEWALTQQYETLATKYEKIADGHFTSVGSGFIGAAVTIVVGLAVLGLMRALGFVSFGKRSKQNYGDRYPLTDQQSYKGSVANSQL</sequence>
<gene>
    <name evidence="2" type="primary">FGENESH: predicted gene_3.111</name>
    <name evidence="2" type="ORF">BN2166_0016600</name>
</gene>
<accession>A0A0K3C7X7</accession>
<name>A0A0K3C7X7_RHOTO</name>
<evidence type="ECO:0000313" key="2">
    <source>
        <dbReference type="EMBL" id="CTR05799.1"/>
    </source>
</evidence>
<dbReference type="EMBL" id="CWKI01000003">
    <property type="protein sequence ID" value="CTR05799.1"/>
    <property type="molecule type" value="Genomic_DNA"/>
</dbReference>
<feature type="transmembrane region" description="Helical" evidence="1">
    <location>
        <begin position="421"/>
        <end position="441"/>
    </location>
</feature>